<dbReference type="EMBL" id="CAADFG010000048">
    <property type="protein sequence ID" value="VFJ92783.1"/>
    <property type="molecule type" value="Genomic_DNA"/>
</dbReference>
<feature type="domain" description="SGNH hydrolase-type esterase" evidence="1">
    <location>
        <begin position="11"/>
        <end position="197"/>
    </location>
</feature>
<evidence type="ECO:0000313" key="3">
    <source>
        <dbReference type="EMBL" id="VFJ93867.1"/>
    </source>
</evidence>
<evidence type="ECO:0000313" key="2">
    <source>
        <dbReference type="EMBL" id="VFJ92783.1"/>
    </source>
</evidence>
<gene>
    <name evidence="2" type="ORF">BECKH772A_GA0070896_100486</name>
    <name evidence="3" type="ORF">BECKH772B_GA0070898_100525</name>
    <name evidence="4" type="ORF">BECKH772C_GA0070978_100456</name>
</gene>
<dbReference type="Gene3D" id="3.40.50.1110">
    <property type="entry name" value="SGNH hydrolase"/>
    <property type="match status" value="1"/>
</dbReference>
<dbReference type="Pfam" id="PF13472">
    <property type="entry name" value="Lipase_GDSL_2"/>
    <property type="match status" value="1"/>
</dbReference>
<reference evidence="3" key="1">
    <citation type="submission" date="2019-02" db="EMBL/GenBank/DDBJ databases">
        <authorList>
            <person name="Gruber-Vodicka R. H."/>
            <person name="Seah K. B. B."/>
        </authorList>
    </citation>
    <scope>NUCLEOTIDE SEQUENCE</scope>
    <source>
        <strain evidence="4">BECK_SA2B12</strain>
        <strain evidence="2">BECK_SA2B15</strain>
        <strain evidence="3">BECK_SA2B20</strain>
    </source>
</reference>
<dbReference type="InterPro" id="IPR051532">
    <property type="entry name" value="Ester_Hydrolysis_Enzymes"/>
</dbReference>
<accession>A0A450UMV5</accession>
<proteinExistence type="predicted"/>
<protein>
    <submittedName>
        <fullName evidence="3">Lysophospholipase L1</fullName>
    </submittedName>
</protein>
<evidence type="ECO:0000313" key="4">
    <source>
        <dbReference type="EMBL" id="VFK00381.1"/>
    </source>
</evidence>
<dbReference type="PANTHER" id="PTHR30383">
    <property type="entry name" value="THIOESTERASE 1/PROTEASE 1/LYSOPHOSPHOLIPASE L1"/>
    <property type="match status" value="1"/>
</dbReference>
<dbReference type="AlphaFoldDB" id="A0A450UMV5"/>
<dbReference type="CDD" id="cd01834">
    <property type="entry name" value="SGNH_hydrolase_like_2"/>
    <property type="match status" value="1"/>
</dbReference>
<dbReference type="EMBL" id="CAADFJ010000045">
    <property type="protein sequence ID" value="VFK00381.1"/>
    <property type="molecule type" value="Genomic_DNA"/>
</dbReference>
<evidence type="ECO:0000259" key="1">
    <source>
        <dbReference type="Pfam" id="PF13472"/>
    </source>
</evidence>
<organism evidence="3">
    <name type="scientific">Candidatus Kentrum eta</name>
    <dbReference type="NCBI Taxonomy" id="2126337"/>
    <lineage>
        <taxon>Bacteria</taxon>
        <taxon>Pseudomonadati</taxon>
        <taxon>Pseudomonadota</taxon>
        <taxon>Gammaproteobacteria</taxon>
        <taxon>Candidatus Kentrum</taxon>
    </lineage>
</organism>
<dbReference type="InterPro" id="IPR013830">
    <property type="entry name" value="SGNH_hydro"/>
</dbReference>
<dbReference type="PANTHER" id="PTHR30383:SF5">
    <property type="entry name" value="SGNH HYDROLASE-TYPE ESTERASE DOMAIN-CONTAINING PROTEIN"/>
    <property type="match status" value="1"/>
</dbReference>
<dbReference type="SUPFAM" id="SSF52266">
    <property type="entry name" value="SGNH hydrolase"/>
    <property type="match status" value="1"/>
</dbReference>
<name>A0A450UMV5_9GAMM</name>
<dbReference type="InterPro" id="IPR036514">
    <property type="entry name" value="SGNH_hydro_sf"/>
</dbReference>
<dbReference type="GO" id="GO:0004622">
    <property type="term" value="F:phosphatidylcholine lysophospholipase activity"/>
    <property type="evidence" value="ECO:0007669"/>
    <property type="project" value="TreeGrafter"/>
</dbReference>
<sequence length="213" mass="24165">MKLENGQSILFTGDSITDCERGYPVGADDGLGEGYVAFADSLLATRYPERSIKVFNTGINGNTIIDLDERWHRDVLRLAPHWLSVMIGINDVWRQFDSFYDPHPLTIDRYEATYRRLLAGTRPTLQGLVLMTPYFIEPDPDNPTRQLMDAYGRVVKRLAHEFDAVFVDVQAGFDRYLAHRSARSLTYDGAHTNKTGHMIIARSFLTAMAFDGE</sequence>
<dbReference type="EMBL" id="CAADFI010000052">
    <property type="protein sequence ID" value="VFJ93867.1"/>
    <property type="molecule type" value="Genomic_DNA"/>
</dbReference>